<evidence type="ECO:0000256" key="1">
    <source>
        <dbReference type="SAM" id="MobiDB-lite"/>
    </source>
</evidence>
<keyword evidence="3" id="KW-1185">Reference proteome</keyword>
<organism evidence="2 3">
    <name type="scientific">Colletotrichum sublineola</name>
    <name type="common">Sorghum anthracnose fungus</name>
    <dbReference type="NCBI Taxonomy" id="1173701"/>
    <lineage>
        <taxon>Eukaryota</taxon>
        <taxon>Fungi</taxon>
        <taxon>Dikarya</taxon>
        <taxon>Ascomycota</taxon>
        <taxon>Pezizomycotina</taxon>
        <taxon>Sordariomycetes</taxon>
        <taxon>Hypocreomycetidae</taxon>
        <taxon>Glomerellales</taxon>
        <taxon>Glomerellaceae</taxon>
        <taxon>Colletotrichum</taxon>
        <taxon>Colletotrichum graminicola species complex</taxon>
    </lineage>
</organism>
<gene>
    <name evidence="2" type="ORF">CSUB01_04418</name>
</gene>
<sequence>EAHLCLLRLPRGQDPQVQLVREGQAEKDRRHRPHALPQGRLPPLQERLPDRCPQGLRRPHRPAVV</sequence>
<evidence type="ECO:0000313" key="3">
    <source>
        <dbReference type="Proteomes" id="UP000027238"/>
    </source>
</evidence>
<feature type="non-terminal residue" evidence="2">
    <location>
        <position position="65"/>
    </location>
</feature>
<evidence type="ECO:0000313" key="2">
    <source>
        <dbReference type="EMBL" id="KDN61717.1"/>
    </source>
</evidence>
<dbReference type="AlphaFoldDB" id="A0A066WYH6"/>
<accession>A0A066WYH6</accession>
<comment type="caution">
    <text evidence="2">The sequence shown here is derived from an EMBL/GenBank/DDBJ whole genome shotgun (WGS) entry which is preliminary data.</text>
</comment>
<protein>
    <submittedName>
        <fullName evidence="2">Uncharacterized protein</fullName>
    </submittedName>
</protein>
<reference evidence="3" key="1">
    <citation type="journal article" date="2014" name="Genome Announc.">
        <title>Draft genome sequence of Colletotrichum sublineola, a destructive pathogen of cultivated sorghum.</title>
        <authorList>
            <person name="Baroncelli R."/>
            <person name="Sanz-Martin J.M."/>
            <person name="Rech G.E."/>
            <person name="Sukno S.A."/>
            <person name="Thon M.R."/>
        </authorList>
    </citation>
    <scope>NUCLEOTIDE SEQUENCE [LARGE SCALE GENOMIC DNA]</scope>
    <source>
        <strain evidence="3">TX430BB</strain>
    </source>
</reference>
<name>A0A066WYH6_COLSU</name>
<dbReference type="Proteomes" id="UP000027238">
    <property type="component" value="Unassembled WGS sequence"/>
</dbReference>
<feature type="region of interest" description="Disordered" evidence="1">
    <location>
        <begin position="21"/>
        <end position="65"/>
    </location>
</feature>
<dbReference type="OrthoDB" id="10486715at2759"/>
<dbReference type="HOGENOM" id="CLU_2855829_0_0_1"/>
<proteinExistence type="predicted"/>
<dbReference type="EMBL" id="JMSE01001391">
    <property type="protein sequence ID" value="KDN61717.1"/>
    <property type="molecule type" value="Genomic_DNA"/>
</dbReference>
<feature type="non-terminal residue" evidence="2">
    <location>
        <position position="1"/>
    </location>
</feature>